<dbReference type="PANTHER" id="PTHR10845:SF43">
    <property type="entry name" value="REGULATOR OF G-PROTEIN SIGNALING 2"/>
    <property type="match status" value="1"/>
</dbReference>
<dbReference type="PRINTS" id="PR01301">
    <property type="entry name" value="RGSPROTEIN"/>
</dbReference>
<gene>
    <name evidence="17" type="primary">RGS2</name>
</gene>
<dbReference type="Pfam" id="PF00615">
    <property type="entry name" value="RGS"/>
    <property type="match status" value="1"/>
</dbReference>
<keyword evidence="10" id="KW-0810">Translation regulation</keyword>
<evidence type="ECO:0000256" key="2">
    <source>
        <dbReference type="ARBA" id="ARBA00004496"/>
    </source>
</evidence>
<dbReference type="Proteomes" id="UP000694553">
    <property type="component" value="Unassembled WGS sequence"/>
</dbReference>
<dbReference type="GO" id="GO:0005730">
    <property type="term" value="C:nucleolus"/>
    <property type="evidence" value="ECO:0007669"/>
    <property type="project" value="UniProtKB-SubCell"/>
</dbReference>
<keyword evidence="18" id="KW-1185">Reference proteome</keyword>
<dbReference type="GO" id="GO:0009968">
    <property type="term" value="P:negative regulation of signal transduction"/>
    <property type="evidence" value="ECO:0007669"/>
    <property type="project" value="UniProtKB-KW"/>
</dbReference>
<accession>A0A8C3DY20</accession>
<reference evidence="17" key="2">
    <citation type="submission" date="2025-08" db="UniProtKB">
        <authorList>
            <consortium name="Ensembl"/>
        </authorList>
    </citation>
    <scope>IDENTIFICATION</scope>
</reference>
<evidence type="ECO:0000313" key="17">
    <source>
        <dbReference type="Ensembl" id="ENSCMUP00000013439.1"/>
    </source>
</evidence>
<evidence type="ECO:0000256" key="7">
    <source>
        <dbReference type="ARBA" id="ARBA00022490"/>
    </source>
</evidence>
<dbReference type="FunFam" id="1.10.167.10:FF:000001">
    <property type="entry name" value="Putative regulator of g-protein signaling 12"/>
    <property type="match status" value="1"/>
</dbReference>
<dbReference type="GO" id="GO:0005886">
    <property type="term" value="C:plasma membrane"/>
    <property type="evidence" value="ECO:0007669"/>
    <property type="project" value="UniProtKB-SubCell"/>
</dbReference>
<comment type="subcellular location">
    <subcellularLocation>
        <location evidence="1">Cell membrane</location>
    </subcellularLocation>
    <subcellularLocation>
        <location evidence="2">Cytoplasm</location>
    </subcellularLocation>
    <subcellularLocation>
        <location evidence="3">Nucleus</location>
        <location evidence="3">Nucleolus</location>
    </subcellularLocation>
</comment>
<dbReference type="InterPro" id="IPR034947">
    <property type="entry name" value="RGS2_RGS"/>
</dbReference>
<evidence type="ECO:0000256" key="4">
    <source>
        <dbReference type="ARBA" id="ARBA00020119"/>
    </source>
</evidence>
<dbReference type="InterPro" id="IPR016137">
    <property type="entry name" value="RGS"/>
</dbReference>
<evidence type="ECO:0000256" key="6">
    <source>
        <dbReference type="ARBA" id="ARBA00022475"/>
    </source>
</evidence>
<evidence type="ECO:0000256" key="13">
    <source>
        <dbReference type="ARBA" id="ARBA00023306"/>
    </source>
</evidence>
<keyword evidence="13" id="KW-0131">Cell cycle</keyword>
<protein>
    <recommendedName>
        <fullName evidence="4">Regulator of G-protein signaling 2</fullName>
    </recommendedName>
</protein>
<sequence length="262" mass="30006">MRRRGKFCSTGKTGRRAWLGAARSPAQPIPAGPARPQGHKSGRGAARRGRGAMQSALLLAVRHGGRMERGRRRSEPEEADKGRMKRTIIKDWKTRLSYFLQNSANSNKRKSKKAGKHRNYFRPSPEEAQLWSEAFDELLANKYGLAAFRAFLKSEFCEENIEFWLACEDFKKTKSPQKLTSKAKKIYNDFIEKEAPKEINIDFQTKNMIAQNIQDATHTCFSAAQKRVYSLMENNSYPRFLESEFYQELCKKTPISRAAQGT</sequence>
<evidence type="ECO:0000256" key="16">
    <source>
        <dbReference type="SAM" id="MobiDB-lite"/>
    </source>
</evidence>
<evidence type="ECO:0000256" key="11">
    <source>
        <dbReference type="ARBA" id="ARBA00023136"/>
    </source>
</evidence>
<dbReference type="SMART" id="SM00315">
    <property type="entry name" value="RGS"/>
    <property type="match status" value="1"/>
</dbReference>
<evidence type="ECO:0000256" key="9">
    <source>
        <dbReference type="ARBA" id="ARBA00022700"/>
    </source>
</evidence>
<reference evidence="17" key="3">
    <citation type="submission" date="2025-09" db="UniProtKB">
        <authorList>
            <consortium name="Ensembl"/>
        </authorList>
    </citation>
    <scope>IDENTIFICATION</scope>
</reference>
<keyword evidence="6" id="KW-1003">Cell membrane</keyword>
<name>A0A8C3DY20_CORMO</name>
<dbReference type="PANTHER" id="PTHR10845">
    <property type="entry name" value="REGULATOR OF G PROTEIN SIGNALING"/>
    <property type="match status" value="1"/>
</dbReference>
<dbReference type="FunFam" id="1.10.196.10:FF:000001">
    <property type="entry name" value="Regulator of G-protein signaling 8"/>
    <property type="match status" value="1"/>
</dbReference>
<evidence type="ECO:0000256" key="14">
    <source>
        <dbReference type="ARBA" id="ARBA00045332"/>
    </source>
</evidence>
<evidence type="ECO:0000256" key="5">
    <source>
        <dbReference type="ARBA" id="ARBA00022468"/>
    </source>
</evidence>
<organism evidence="17 18">
    <name type="scientific">Corvus moneduloides</name>
    <name type="common">New Caledonian crow</name>
    <dbReference type="NCBI Taxonomy" id="1196302"/>
    <lineage>
        <taxon>Eukaryota</taxon>
        <taxon>Metazoa</taxon>
        <taxon>Chordata</taxon>
        <taxon>Craniata</taxon>
        <taxon>Vertebrata</taxon>
        <taxon>Euteleostomi</taxon>
        <taxon>Archelosauria</taxon>
        <taxon>Archosauria</taxon>
        <taxon>Dinosauria</taxon>
        <taxon>Saurischia</taxon>
        <taxon>Theropoda</taxon>
        <taxon>Coelurosauria</taxon>
        <taxon>Aves</taxon>
        <taxon>Neognathae</taxon>
        <taxon>Neoaves</taxon>
        <taxon>Telluraves</taxon>
        <taxon>Australaves</taxon>
        <taxon>Passeriformes</taxon>
        <taxon>Corvoidea</taxon>
        <taxon>Corvidae</taxon>
        <taxon>Corvus</taxon>
    </lineage>
</organism>
<evidence type="ECO:0000256" key="1">
    <source>
        <dbReference type="ARBA" id="ARBA00004236"/>
    </source>
</evidence>
<reference evidence="18" key="1">
    <citation type="submission" date="2019-10" db="EMBL/GenBank/DDBJ databases">
        <title>Corvus moneduloides (New Caledonian crow) genome, bCorMon1, primary haplotype.</title>
        <authorList>
            <person name="Rutz C."/>
            <person name="Fungtammasan C."/>
            <person name="Mountcastle J."/>
            <person name="Formenti G."/>
            <person name="Chow W."/>
            <person name="Howe K."/>
            <person name="Steele M.P."/>
            <person name="Fernandes J."/>
            <person name="Gilbert M.T.P."/>
            <person name="Fedrigo O."/>
            <person name="Jarvis E.D."/>
            <person name="Gemmell N."/>
        </authorList>
    </citation>
    <scope>NUCLEOTIDE SEQUENCE [LARGE SCALE GENOMIC DNA]</scope>
</reference>
<dbReference type="Ensembl" id="ENSCMUT00000014439.2">
    <property type="protein sequence ID" value="ENSCMUP00000013439.1"/>
    <property type="gene ID" value="ENSCMUG00000008422.2"/>
</dbReference>
<dbReference type="InterPro" id="IPR036305">
    <property type="entry name" value="RGS_sf"/>
</dbReference>
<evidence type="ECO:0000313" key="18">
    <source>
        <dbReference type="Proteomes" id="UP000694553"/>
    </source>
</evidence>
<evidence type="ECO:0000256" key="10">
    <source>
        <dbReference type="ARBA" id="ARBA00022845"/>
    </source>
</evidence>
<keyword evidence="7" id="KW-0963">Cytoplasm</keyword>
<dbReference type="PROSITE" id="PS50132">
    <property type="entry name" value="RGS"/>
    <property type="match status" value="1"/>
</dbReference>
<dbReference type="AlphaFoldDB" id="A0A8C3DY20"/>
<dbReference type="GO" id="GO:0006417">
    <property type="term" value="P:regulation of translation"/>
    <property type="evidence" value="ECO:0007669"/>
    <property type="project" value="UniProtKB-KW"/>
</dbReference>
<evidence type="ECO:0000256" key="8">
    <source>
        <dbReference type="ARBA" id="ARBA00022553"/>
    </source>
</evidence>
<dbReference type="Gene3D" id="1.10.167.10">
    <property type="entry name" value="Regulator of G-protein Signalling 4, domain 2"/>
    <property type="match status" value="1"/>
</dbReference>
<keyword evidence="9" id="KW-0734">Signal transduction inhibitor</keyword>
<dbReference type="InterPro" id="IPR024066">
    <property type="entry name" value="RGS_subdom1/3"/>
</dbReference>
<evidence type="ECO:0000256" key="3">
    <source>
        <dbReference type="ARBA" id="ARBA00004604"/>
    </source>
</evidence>
<comment type="subunit">
    <text evidence="15">Interacts with GNAQ. Does not interact with GNAI1 and GNAI3. Interacts with EIF2B5. Interacts with PRKG1 (isoform alpha).</text>
</comment>
<keyword evidence="12" id="KW-0539">Nucleus</keyword>
<feature type="region of interest" description="Disordered" evidence="16">
    <location>
        <begin position="1"/>
        <end position="83"/>
    </location>
</feature>
<feature type="compositionally biased region" description="Basic and acidic residues" evidence="16">
    <location>
        <begin position="65"/>
        <end position="83"/>
    </location>
</feature>
<feature type="compositionally biased region" description="Basic residues" evidence="16">
    <location>
        <begin position="37"/>
        <end position="50"/>
    </location>
</feature>
<keyword evidence="5" id="KW-0343">GTPase activation</keyword>
<evidence type="ECO:0000256" key="15">
    <source>
        <dbReference type="ARBA" id="ARBA00046536"/>
    </source>
</evidence>
<dbReference type="SUPFAM" id="SSF48097">
    <property type="entry name" value="Regulator of G-protein signaling, RGS"/>
    <property type="match status" value="1"/>
</dbReference>
<evidence type="ECO:0000256" key="12">
    <source>
        <dbReference type="ARBA" id="ARBA00023242"/>
    </source>
</evidence>
<proteinExistence type="predicted"/>
<comment type="function">
    <text evidence="14">Regulates G protein-coupled receptor signaling cascades. Inhibits signal transduction by increasing the GTPase activity of G protein alpha subunits, thereby driving them into their inactive GDP-bound form. It is involved in the negative regulation of the angiotensin-activated signaling pathway. Plays a role in the regulation of blood pressure in response to signaling via G protein-coupled receptors and GNAQ. Plays a role in regulating the constriction and relaxation of vascular smooth muscle. Binds EIF2B5 and blocks its activity, thereby inhibiting the translation of mRNA into protein.</text>
</comment>
<dbReference type="Gene3D" id="1.10.196.10">
    <property type="match status" value="1"/>
</dbReference>
<dbReference type="CDD" id="cd08709">
    <property type="entry name" value="RGS_RGS2"/>
    <property type="match status" value="1"/>
</dbReference>
<dbReference type="GO" id="GO:0005737">
    <property type="term" value="C:cytoplasm"/>
    <property type="evidence" value="ECO:0007669"/>
    <property type="project" value="UniProtKB-SubCell"/>
</dbReference>
<dbReference type="InterPro" id="IPR044926">
    <property type="entry name" value="RGS_subdomain_2"/>
</dbReference>
<keyword evidence="8" id="KW-0597">Phosphoprotein</keyword>
<dbReference type="OMA" id="GRMKRTI"/>
<keyword evidence="11" id="KW-0472">Membrane</keyword>
<dbReference type="GO" id="GO:0005096">
    <property type="term" value="F:GTPase activator activity"/>
    <property type="evidence" value="ECO:0007669"/>
    <property type="project" value="UniProtKB-KW"/>
</dbReference>